<proteinExistence type="predicted"/>
<dbReference type="Proteomes" id="UP000598467">
    <property type="component" value="Unassembled WGS sequence"/>
</dbReference>
<name>A0A926P3G8_9HYPH</name>
<dbReference type="AlphaFoldDB" id="A0A926P3G8"/>
<organism evidence="2 3">
    <name type="scientific">Roseibium aggregatum</name>
    <dbReference type="NCBI Taxonomy" id="187304"/>
    <lineage>
        <taxon>Bacteria</taxon>
        <taxon>Pseudomonadati</taxon>
        <taxon>Pseudomonadota</taxon>
        <taxon>Alphaproteobacteria</taxon>
        <taxon>Hyphomicrobiales</taxon>
        <taxon>Stappiaceae</taxon>
        <taxon>Roseibium</taxon>
    </lineage>
</organism>
<accession>A0A926P3G8</accession>
<sequence>MTKEIRFQSIRQTAEARAETTKRVAKEIVQTEADARNAKTQRLKAARLDMLARETEAAKTGPKADNHGKSAASED</sequence>
<comment type="caution">
    <text evidence="2">The sequence shown here is derived from an EMBL/GenBank/DDBJ whole genome shotgun (WGS) entry which is preliminary data.</text>
</comment>
<evidence type="ECO:0000313" key="3">
    <source>
        <dbReference type="Proteomes" id="UP000598467"/>
    </source>
</evidence>
<feature type="compositionally biased region" description="Basic and acidic residues" evidence="1">
    <location>
        <begin position="52"/>
        <end position="68"/>
    </location>
</feature>
<feature type="region of interest" description="Disordered" evidence="1">
    <location>
        <begin position="52"/>
        <end position="75"/>
    </location>
</feature>
<evidence type="ECO:0000256" key="1">
    <source>
        <dbReference type="SAM" id="MobiDB-lite"/>
    </source>
</evidence>
<dbReference type="RefSeq" id="WP_190290612.1">
    <property type="nucleotide sequence ID" value="NZ_JABFCZ010000006.1"/>
</dbReference>
<evidence type="ECO:0000313" key="2">
    <source>
        <dbReference type="EMBL" id="MBD1545942.1"/>
    </source>
</evidence>
<protein>
    <submittedName>
        <fullName evidence="2">Uncharacterized protein</fullName>
    </submittedName>
</protein>
<gene>
    <name evidence="2" type="ORF">HK439_06685</name>
</gene>
<dbReference type="EMBL" id="JABFCZ010000006">
    <property type="protein sequence ID" value="MBD1545942.1"/>
    <property type="molecule type" value="Genomic_DNA"/>
</dbReference>
<reference evidence="2" key="1">
    <citation type="submission" date="2020-05" db="EMBL/GenBank/DDBJ databases">
        <title>Identification of trans-AT polyketide cluster in two marine bacteria, producers of a novel glutaramide-containing polyketide sesbanimide D and analogs.</title>
        <authorList>
            <person name="Kacar D."/>
            <person name="Rodriguez P."/>
            <person name="Canedo L."/>
            <person name="Gonzalez E."/>
            <person name="Galan B."/>
            <person name="De La Calle F."/>
            <person name="Garcia J.L."/>
        </authorList>
    </citation>
    <scope>NUCLEOTIDE SEQUENCE</scope>
    <source>
        <strain evidence="2">PHM038</strain>
    </source>
</reference>